<feature type="compositionally biased region" description="Basic and acidic residues" evidence="3">
    <location>
        <begin position="92"/>
        <end position="113"/>
    </location>
</feature>
<comment type="caution">
    <text evidence="5">The sequence shown here is derived from an EMBL/GenBank/DDBJ whole genome shotgun (WGS) entry which is preliminary data.</text>
</comment>
<dbReference type="InterPro" id="IPR013087">
    <property type="entry name" value="Znf_C2H2_type"/>
</dbReference>
<dbReference type="AlphaFoldDB" id="A0AAE0H8X0"/>
<feature type="region of interest" description="Disordered" evidence="3">
    <location>
        <begin position="206"/>
        <end position="247"/>
    </location>
</feature>
<dbReference type="PROSITE" id="PS00028">
    <property type="entry name" value="ZINC_FINGER_C2H2_1"/>
    <property type="match status" value="1"/>
</dbReference>
<keyword evidence="1 2" id="KW-0728">SH3 domain</keyword>
<feature type="compositionally biased region" description="Basic and acidic residues" evidence="3">
    <location>
        <begin position="282"/>
        <end position="297"/>
    </location>
</feature>
<protein>
    <recommendedName>
        <fullName evidence="4">SH3 domain-containing protein</fullName>
    </recommendedName>
</protein>
<evidence type="ECO:0000256" key="2">
    <source>
        <dbReference type="PROSITE-ProRule" id="PRU00192"/>
    </source>
</evidence>
<accession>A0AAE0H8X0</accession>
<feature type="region of interest" description="Disordered" evidence="3">
    <location>
        <begin position="78"/>
        <end position="126"/>
    </location>
</feature>
<name>A0AAE0H8X0_9PEZI</name>
<feature type="compositionally biased region" description="Basic and acidic residues" evidence="3">
    <location>
        <begin position="236"/>
        <end position="247"/>
    </location>
</feature>
<dbReference type="EMBL" id="JAUEPN010000010">
    <property type="protein sequence ID" value="KAK3291111.1"/>
    <property type="molecule type" value="Genomic_DNA"/>
</dbReference>
<evidence type="ECO:0000313" key="6">
    <source>
        <dbReference type="Proteomes" id="UP001278766"/>
    </source>
</evidence>
<dbReference type="SUPFAM" id="SSF50044">
    <property type="entry name" value="SH3-domain"/>
    <property type="match status" value="1"/>
</dbReference>
<dbReference type="GeneID" id="87842645"/>
<reference evidence="5" key="2">
    <citation type="submission" date="2023-06" db="EMBL/GenBank/DDBJ databases">
        <authorList>
            <consortium name="Lawrence Berkeley National Laboratory"/>
            <person name="Haridas S."/>
            <person name="Hensen N."/>
            <person name="Bonometti L."/>
            <person name="Westerberg I."/>
            <person name="Brannstrom I.O."/>
            <person name="Guillou S."/>
            <person name="Cros-Aarteil S."/>
            <person name="Calhoun S."/>
            <person name="Kuo A."/>
            <person name="Mondo S."/>
            <person name="Pangilinan J."/>
            <person name="Riley R."/>
            <person name="Labutti K."/>
            <person name="Andreopoulos B."/>
            <person name="Lipzen A."/>
            <person name="Chen C."/>
            <person name="Yanf M."/>
            <person name="Daum C."/>
            <person name="Ng V."/>
            <person name="Clum A."/>
            <person name="Steindorff A."/>
            <person name="Ohm R."/>
            <person name="Martin F."/>
            <person name="Silar P."/>
            <person name="Natvig D."/>
            <person name="Lalanne C."/>
            <person name="Gautier V."/>
            <person name="Ament-Velasquez S.L."/>
            <person name="Kruys A."/>
            <person name="Hutchinson M.I."/>
            <person name="Powell A.J."/>
            <person name="Barry K."/>
            <person name="Miller A.N."/>
            <person name="Grigoriev I.V."/>
            <person name="Debuchy R."/>
            <person name="Gladieux P."/>
            <person name="Thoren M.H."/>
            <person name="Johannesson H."/>
        </authorList>
    </citation>
    <scope>NUCLEOTIDE SEQUENCE</scope>
    <source>
        <strain evidence="5">CBS 168.71</strain>
    </source>
</reference>
<evidence type="ECO:0000256" key="3">
    <source>
        <dbReference type="SAM" id="MobiDB-lite"/>
    </source>
</evidence>
<dbReference type="Proteomes" id="UP001278766">
    <property type="component" value="Unassembled WGS sequence"/>
</dbReference>
<evidence type="ECO:0000313" key="5">
    <source>
        <dbReference type="EMBL" id="KAK3291111.1"/>
    </source>
</evidence>
<evidence type="ECO:0000256" key="1">
    <source>
        <dbReference type="ARBA" id="ARBA00022443"/>
    </source>
</evidence>
<reference evidence="5" key="1">
    <citation type="journal article" date="2023" name="Mol. Phylogenet. Evol.">
        <title>Genome-scale phylogeny and comparative genomics of the fungal order Sordariales.</title>
        <authorList>
            <person name="Hensen N."/>
            <person name="Bonometti L."/>
            <person name="Westerberg I."/>
            <person name="Brannstrom I.O."/>
            <person name="Guillou S."/>
            <person name="Cros-Aarteil S."/>
            <person name="Calhoun S."/>
            <person name="Haridas S."/>
            <person name="Kuo A."/>
            <person name="Mondo S."/>
            <person name="Pangilinan J."/>
            <person name="Riley R."/>
            <person name="LaButti K."/>
            <person name="Andreopoulos B."/>
            <person name="Lipzen A."/>
            <person name="Chen C."/>
            <person name="Yan M."/>
            <person name="Daum C."/>
            <person name="Ng V."/>
            <person name="Clum A."/>
            <person name="Steindorff A."/>
            <person name="Ohm R.A."/>
            <person name="Martin F."/>
            <person name="Silar P."/>
            <person name="Natvig D.O."/>
            <person name="Lalanne C."/>
            <person name="Gautier V."/>
            <person name="Ament-Velasquez S.L."/>
            <person name="Kruys A."/>
            <person name="Hutchinson M.I."/>
            <person name="Powell A.J."/>
            <person name="Barry K."/>
            <person name="Miller A.N."/>
            <person name="Grigoriev I.V."/>
            <person name="Debuchy R."/>
            <person name="Gladieux P."/>
            <person name="Hiltunen Thoren M."/>
            <person name="Johannesson H."/>
        </authorList>
    </citation>
    <scope>NUCLEOTIDE SEQUENCE</scope>
    <source>
        <strain evidence="5">CBS 168.71</strain>
    </source>
</reference>
<organism evidence="5 6">
    <name type="scientific">Chaetomium fimeti</name>
    <dbReference type="NCBI Taxonomy" id="1854472"/>
    <lineage>
        <taxon>Eukaryota</taxon>
        <taxon>Fungi</taxon>
        <taxon>Dikarya</taxon>
        <taxon>Ascomycota</taxon>
        <taxon>Pezizomycotina</taxon>
        <taxon>Sordariomycetes</taxon>
        <taxon>Sordariomycetidae</taxon>
        <taxon>Sordariales</taxon>
        <taxon>Chaetomiaceae</taxon>
        <taxon>Chaetomium</taxon>
    </lineage>
</organism>
<dbReference type="PROSITE" id="PS50002">
    <property type="entry name" value="SH3"/>
    <property type="match status" value="1"/>
</dbReference>
<dbReference type="RefSeq" id="XP_062654625.1">
    <property type="nucleotide sequence ID" value="XM_062805697.1"/>
</dbReference>
<dbReference type="Gene3D" id="2.30.30.40">
    <property type="entry name" value="SH3 Domains"/>
    <property type="match status" value="1"/>
</dbReference>
<feature type="compositionally biased region" description="Low complexity" evidence="3">
    <location>
        <begin position="222"/>
        <end position="233"/>
    </location>
</feature>
<gene>
    <name evidence="5" type="ORF">B0H64DRAFT_42573</name>
</gene>
<sequence length="404" mass="44588">MDRKHVLSDLQPYVCIIPECSFTRIPFLHKTDWVCHLEVDHGFASYSKQMVCPLCQEDMSSWKIRHLSEHLEEVSLTILPANAESEDESDRDLEKGSKDEPKIPNAESAKRPVDSTASSTASESRSRIVNVGDLDHKHDESAWSRGIALYDFTPGLASELALVEGQKLWILRSAEGSADAAWMLASSDRGERQGWVPRAYVRLTENSTAAGDDGTPQAAVASPESPRTSTTSEFHTPWEESHQAEPRVDTGAEMVEQALADKATASQRIGLASEGQAASRVAEMDGGHREGLQDRNPTRPPLPCFAFGCNAAFHTANDLWRHRESLHDYPSGWGCMQPGCSTEKELDQHHAAMHTESSLEIGTKIKVEAGAGEEDENDPFYKRTSRRSGNTKPVLIDLTHDNSD</sequence>
<feature type="domain" description="SH3" evidence="4">
    <location>
        <begin position="141"/>
        <end position="206"/>
    </location>
</feature>
<dbReference type="InterPro" id="IPR036028">
    <property type="entry name" value="SH3-like_dom_sf"/>
</dbReference>
<proteinExistence type="predicted"/>
<feature type="region of interest" description="Disordered" evidence="3">
    <location>
        <begin position="268"/>
        <end position="297"/>
    </location>
</feature>
<dbReference type="InterPro" id="IPR001452">
    <property type="entry name" value="SH3_domain"/>
</dbReference>
<feature type="region of interest" description="Disordered" evidence="3">
    <location>
        <begin position="368"/>
        <end position="404"/>
    </location>
</feature>
<dbReference type="Pfam" id="PF00018">
    <property type="entry name" value="SH3_1"/>
    <property type="match status" value="1"/>
</dbReference>
<evidence type="ECO:0000259" key="4">
    <source>
        <dbReference type="PROSITE" id="PS50002"/>
    </source>
</evidence>
<keyword evidence="6" id="KW-1185">Reference proteome</keyword>
<dbReference type="SMART" id="SM00326">
    <property type="entry name" value="SH3"/>
    <property type="match status" value="1"/>
</dbReference>